<evidence type="ECO:0000259" key="4">
    <source>
        <dbReference type="Pfam" id="PF02576"/>
    </source>
</evidence>
<dbReference type="PANTHER" id="PTHR33867:SF1">
    <property type="entry name" value="RIBOSOME MATURATION FACTOR RIMP"/>
    <property type="match status" value="1"/>
</dbReference>
<dbReference type="InterPro" id="IPR003728">
    <property type="entry name" value="Ribosome_maturation_RimP"/>
</dbReference>
<evidence type="ECO:0000313" key="8">
    <source>
        <dbReference type="Proteomes" id="UP000016412"/>
    </source>
</evidence>
<evidence type="ECO:0000256" key="2">
    <source>
        <dbReference type="ARBA" id="ARBA00022517"/>
    </source>
</evidence>
<dbReference type="eggNOG" id="COG0779">
    <property type="taxonomic scope" value="Bacteria"/>
</dbReference>
<dbReference type="STRING" id="1125725.HMPREF1325_0295"/>
<comment type="caution">
    <text evidence="6">The sequence shown here is derived from an EMBL/GenBank/DDBJ whole genome shotgun (WGS) entry which is preliminary data.</text>
</comment>
<dbReference type="CDD" id="cd01734">
    <property type="entry name" value="YlxS_C"/>
    <property type="match status" value="1"/>
</dbReference>
<evidence type="ECO:0000313" key="9">
    <source>
        <dbReference type="Proteomes" id="UP000016646"/>
    </source>
</evidence>
<dbReference type="GO" id="GO:0006412">
    <property type="term" value="P:translation"/>
    <property type="evidence" value="ECO:0007669"/>
    <property type="project" value="TreeGrafter"/>
</dbReference>
<protein>
    <recommendedName>
        <fullName evidence="3">Ribosome maturation factor RimP</fullName>
    </recommendedName>
</protein>
<dbReference type="GO" id="GO:0005829">
    <property type="term" value="C:cytosol"/>
    <property type="evidence" value="ECO:0007669"/>
    <property type="project" value="TreeGrafter"/>
</dbReference>
<dbReference type="InterPro" id="IPR035956">
    <property type="entry name" value="RimP_N_sf"/>
</dbReference>
<dbReference type="SUPFAM" id="SSF75420">
    <property type="entry name" value="YhbC-like, N-terminal domain"/>
    <property type="match status" value="1"/>
</dbReference>
<dbReference type="GO" id="GO:0000028">
    <property type="term" value="P:ribosomal small subunit assembly"/>
    <property type="evidence" value="ECO:0007669"/>
    <property type="project" value="TreeGrafter"/>
</dbReference>
<sequence length="152" mass="16793">MEYIAFDDIPHYSECAPLVEGLGYHLIELKIVPAKTITKILAVIAPKEPDTNISVNDCSRVHHALLPRLEALLGTDNTSMELTSPGIDRNIKNAAEFSLFAGRLVRVWSKKENDWISGKIVSADEKALAMETEKGETITVPYGEIAKAKFVQ</sequence>
<evidence type="ECO:0000313" key="7">
    <source>
        <dbReference type="EMBL" id="ERK00128.1"/>
    </source>
</evidence>
<dbReference type="Proteomes" id="UP000016412">
    <property type="component" value="Unassembled WGS sequence"/>
</dbReference>
<name>U1GVP3_TRESO</name>
<keyword evidence="1 3" id="KW-0963">Cytoplasm</keyword>
<dbReference type="SUPFAM" id="SSF74942">
    <property type="entry name" value="YhbC-like, C-terminal domain"/>
    <property type="match status" value="1"/>
</dbReference>
<reference evidence="8 9" key="1">
    <citation type="submission" date="2013-08" db="EMBL/GenBank/DDBJ databases">
        <authorList>
            <person name="Durkin A.S."/>
            <person name="Haft D.R."/>
            <person name="McCorrison J."/>
            <person name="Torralba M."/>
            <person name="Gillis M."/>
            <person name="Haft D.H."/>
            <person name="Methe B."/>
            <person name="Sutton G."/>
            <person name="Nelson K.E."/>
        </authorList>
    </citation>
    <scope>NUCLEOTIDE SEQUENCE [LARGE SCALE GENOMIC DNA]</scope>
    <source>
        <strain evidence="7 9">ATCC 35536</strain>
        <strain evidence="6 8">VPI DR56BR1116</strain>
    </source>
</reference>
<accession>U1GVP3</accession>
<dbReference type="Pfam" id="PF17384">
    <property type="entry name" value="DUF150_C"/>
    <property type="match status" value="1"/>
</dbReference>
<keyword evidence="9" id="KW-1185">Reference proteome</keyword>
<gene>
    <name evidence="3" type="primary">rimP</name>
    <name evidence="7" type="ORF">HMPREF0860_2113</name>
    <name evidence="6" type="ORF">HMPREF1325_0295</name>
</gene>
<evidence type="ECO:0000256" key="1">
    <source>
        <dbReference type="ARBA" id="ARBA00022490"/>
    </source>
</evidence>
<dbReference type="Pfam" id="PF02576">
    <property type="entry name" value="RimP_N"/>
    <property type="match status" value="1"/>
</dbReference>
<dbReference type="EMBL" id="AUZJ01000037">
    <property type="protein sequence ID" value="ERF60629.1"/>
    <property type="molecule type" value="Genomic_DNA"/>
</dbReference>
<dbReference type="InterPro" id="IPR028989">
    <property type="entry name" value="RimP_N"/>
</dbReference>
<feature type="domain" description="Ribosome maturation factor RimP N-terminal" evidence="4">
    <location>
        <begin position="15"/>
        <end position="88"/>
    </location>
</feature>
<comment type="subcellular location">
    <subcellularLocation>
        <location evidence="3">Cytoplasm</location>
    </subcellularLocation>
</comment>
<evidence type="ECO:0000256" key="3">
    <source>
        <dbReference type="HAMAP-Rule" id="MF_01077"/>
    </source>
</evidence>
<keyword evidence="2 3" id="KW-0690">Ribosome biogenesis</keyword>
<dbReference type="Gene3D" id="3.30.300.70">
    <property type="entry name" value="RimP-like superfamily, N-terminal"/>
    <property type="match status" value="1"/>
</dbReference>
<dbReference type="InterPro" id="IPR028998">
    <property type="entry name" value="RimP_C"/>
</dbReference>
<comment type="similarity">
    <text evidence="3">Belongs to the RimP family.</text>
</comment>
<proteinExistence type="inferred from homology"/>
<organism evidence="6 8">
    <name type="scientific">Treponema socranskii subsp. socranskii VPI DR56BR1116 = ATCC 35536</name>
    <dbReference type="NCBI Taxonomy" id="1125725"/>
    <lineage>
        <taxon>Bacteria</taxon>
        <taxon>Pseudomonadati</taxon>
        <taxon>Spirochaetota</taxon>
        <taxon>Spirochaetia</taxon>
        <taxon>Spirochaetales</taxon>
        <taxon>Treponemataceae</taxon>
        <taxon>Treponema</taxon>
    </lineage>
</organism>
<dbReference type="PATRIC" id="fig|1125725.3.peg.1400"/>
<dbReference type="InterPro" id="IPR036847">
    <property type="entry name" value="RimP_C_sf"/>
</dbReference>
<dbReference type="OrthoDB" id="361904at2"/>
<dbReference type="AlphaFoldDB" id="U1GVP3"/>
<evidence type="ECO:0000259" key="5">
    <source>
        <dbReference type="Pfam" id="PF17384"/>
    </source>
</evidence>
<feature type="domain" description="Ribosome maturation factor RimP C-terminal" evidence="5">
    <location>
        <begin position="91"/>
        <end position="149"/>
    </location>
</feature>
<dbReference type="EMBL" id="AVQI01000068">
    <property type="protein sequence ID" value="ERK00128.1"/>
    <property type="molecule type" value="Genomic_DNA"/>
</dbReference>
<dbReference type="Proteomes" id="UP000016646">
    <property type="component" value="Unassembled WGS sequence"/>
</dbReference>
<dbReference type="RefSeq" id="WP_021330412.1">
    <property type="nucleotide sequence ID" value="NZ_AUZJ01000037.1"/>
</dbReference>
<comment type="function">
    <text evidence="3">Required for maturation of 30S ribosomal subunits.</text>
</comment>
<evidence type="ECO:0000313" key="6">
    <source>
        <dbReference type="EMBL" id="ERF60629.1"/>
    </source>
</evidence>
<dbReference type="PANTHER" id="PTHR33867">
    <property type="entry name" value="RIBOSOME MATURATION FACTOR RIMP"/>
    <property type="match status" value="1"/>
</dbReference>
<dbReference type="HAMAP" id="MF_01077">
    <property type="entry name" value="RimP"/>
    <property type="match status" value="1"/>
</dbReference>